<proteinExistence type="predicted"/>
<keyword evidence="2" id="KW-1185">Reference proteome</keyword>
<sequence>TGQKPYACNQFGSACSLYSSL</sequence>
<dbReference type="Proteomes" id="UP000295264">
    <property type="component" value="Unassembled WGS sequence"/>
</dbReference>
<organism evidence="1 2">
    <name type="scientific">Sousa chinensis</name>
    <name type="common">Indo-pacific humpbacked dolphin</name>
    <name type="synonym">Steno chinensis</name>
    <dbReference type="NCBI Taxonomy" id="103600"/>
    <lineage>
        <taxon>Eukaryota</taxon>
        <taxon>Metazoa</taxon>
        <taxon>Chordata</taxon>
        <taxon>Craniata</taxon>
        <taxon>Vertebrata</taxon>
        <taxon>Euteleostomi</taxon>
        <taxon>Mammalia</taxon>
        <taxon>Eutheria</taxon>
        <taxon>Laurasiatheria</taxon>
        <taxon>Artiodactyla</taxon>
        <taxon>Whippomorpha</taxon>
        <taxon>Cetacea</taxon>
        <taxon>Odontoceti</taxon>
        <taxon>Delphinidae</taxon>
        <taxon>Sousa</taxon>
    </lineage>
</organism>
<evidence type="ECO:0000313" key="2">
    <source>
        <dbReference type="Proteomes" id="UP000295264"/>
    </source>
</evidence>
<feature type="non-terminal residue" evidence="1">
    <location>
        <position position="21"/>
    </location>
</feature>
<dbReference type="EMBL" id="QWLN02007301">
    <property type="protein sequence ID" value="TEA35568.1"/>
    <property type="molecule type" value="Genomic_DNA"/>
</dbReference>
<evidence type="ECO:0000313" key="1">
    <source>
        <dbReference type="EMBL" id="TEA35568.1"/>
    </source>
</evidence>
<comment type="caution">
    <text evidence="1">The sequence shown here is derived from an EMBL/GenBank/DDBJ whole genome shotgun (WGS) entry which is preliminary data.</text>
</comment>
<protein>
    <submittedName>
        <fullName evidence="1">Uncharacterized protein</fullName>
    </submittedName>
</protein>
<gene>
    <name evidence="1" type="ORF">DBR06_SOUSAS8910052</name>
</gene>
<name>A0A484GJD2_SOUCH</name>
<accession>A0A484GJD2</accession>
<dbReference type="AlphaFoldDB" id="A0A484GJD2"/>
<reference evidence="1 2" key="1">
    <citation type="journal article" date="2018" name="Genomics">
        <title>Molecular footprints of inshore aquatic adaptation in Indo-Pacific humpback dolphin (Sousa chinensis).</title>
        <authorList>
            <person name="Ming Y."/>
            <person name="Jian J."/>
            <person name="Yu F."/>
            <person name="Yu X."/>
            <person name="Wang J."/>
            <person name="Liu W."/>
        </authorList>
    </citation>
    <scope>NUCLEOTIDE SEQUENCE [LARGE SCALE GENOMIC DNA]</scope>
    <source>
        <strain evidence="1">MY-2018</strain>
        <tissue evidence="1">Skin</tissue>
    </source>
</reference>
<feature type="non-terminal residue" evidence="1">
    <location>
        <position position="1"/>
    </location>
</feature>